<evidence type="ECO:0000313" key="1">
    <source>
        <dbReference type="EMBL" id="KAF9648484.1"/>
    </source>
</evidence>
<reference evidence="1" key="2">
    <citation type="journal article" date="2020" name="Nat. Commun.">
        <title>Large-scale genome sequencing of mycorrhizal fungi provides insights into the early evolution of symbiotic traits.</title>
        <authorList>
            <person name="Miyauchi S."/>
            <person name="Kiss E."/>
            <person name="Kuo A."/>
            <person name="Drula E."/>
            <person name="Kohler A."/>
            <person name="Sanchez-Garcia M."/>
            <person name="Morin E."/>
            <person name="Andreopoulos B."/>
            <person name="Barry K.W."/>
            <person name="Bonito G."/>
            <person name="Buee M."/>
            <person name="Carver A."/>
            <person name="Chen C."/>
            <person name="Cichocki N."/>
            <person name="Clum A."/>
            <person name="Culley D."/>
            <person name="Crous P.W."/>
            <person name="Fauchery L."/>
            <person name="Girlanda M."/>
            <person name="Hayes R.D."/>
            <person name="Keri Z."/>
            <person name="LaButti K."/>
            <person name="Lipzen A."/>
            <person name="Lombard V."/>
            <person name="Magnuson J."/>
            <person name="Maillard F."/>
            <person name="Murat C."/>
            <person name="Nolan M."/>
            <person name="Ohm R.A."/>
            <person name="Pangilinan J."/>
            <person name="Pereira M.F."/>
            <person name="Perotto S."/>
            <person name="Peter M."/>
            <person name="Pfister S."/>
            <person name="Riley R."/>
            <person name="Sitrit Y."/>
            <person name="Stielow J.B."/>
            <person name="Szollosi G."/>
            <person name="Zifcakova L."/>
            <person name="Stursova M."/>
            <person name="Spatafora J.W."/>
            <person name="Tedersoo L."/>
            <person name="Vaario L.M."/>
            <person name="Yamada A."/>
            <person name="Yan M."/>
            <person name="Wang P."/>
            <person name="Xu J."/>
            <person name="Bruns T."/>
            <person name="Baldrian P."/>
            <person name="Vilgalys R."/>
            <person name="Dunand C."/>
            <person name="Henrissat B."/>
            <person name="Grigoriev I.V."/>
            <person name="Hibbett D."/>
            <person name="Nagy L.G."/>
            <person name="Martin F.M."/>
        </authorList>
    </citation>
    <scope>NUCLEOTIDE SEQUENCE</scope>
    <source>
        <strain evidence="1">P2</strain>
    </source>
</reference>
<comment type="caution">
    <text evidence="1">The sequence shown here is derived from an EMBL/GenBank/DDBJ whole genome shotgun (WGS) entry which is preliminary data.</text>
</comment>
<dbReference type="EMBL" id="MU118013">
    <property type="protein sequence ID" value="KAF9648484.1"/>
    <property type="molecule type" value="Genomic_DNA"/>
</dbReference>
<evidence type="ECO:0000313" key="2">
    <source>
        <dbReference type="Proteomes" id="UP000886501"/>
    </source>
</evidence>
<protein>
    <submittedName>
        <fullName evidence="1">Uncharacterized protein</fullName>
    </submittedName>
</protein>
<sequence length="262" mass="28858">MLENAVREYDRKAGPILKDETKLSATRRTRNSERQERTQVKKEAEAIHLGPGTVRPRCQTLSPQSSVQVPVMNVFKRSSSLPAPPKRTHVIEPFFLDGSGRTIGTVASLSDFSFDENLYAPELQLSSPVSAPASPTDIGPDFNTLMYPENMFGLPPLEADVYDCDSPASHSTEHVQTPNSVTIAIPDDPWAFNPCNLSVNPGEHQPPSLSNYSSLTGWAGDALYNTCLPNCPAPAFADLNTHPHTSNLDWFQTRQQPFIVRV</sequence>
<reference evidence="1" key="1">
    <citation type="submission" date="2019-10" db="EMBL/GenBank/DDBJ databases">
        <authorList>
            <consortium name="DOE Joint Genome Institute"/>
            <person name="Kuo A."/>
            <person name="Miyauchi S."/>
            <person name="Kiss E."/>
            <person name="Drula E."/>
            <person name="Kohler A."/>
            <person name="Sanchez-Garcia M."/>
            <person name="Andreopoulos B."/>
            <person name="Barry K.W."/>
            <person name="Bonito G."/>
            <person name="Buee M."/>
            <person name="Carver A."/>
            <person name="Chen C."/>
            <person name="Cichocki N."/>
            <person name="Clum A."/>
            <person name="Culley D."/>
            <person name="Crous P.W."/>
            <person name="Fauchery L."/>
            <person name="Girlanda M."/>
            <person name="Hayes R."/>
            <person name="Keri Z."/>
            <person name="Labutti K."/>
            <person name="Lipzen A."/>
            <person name="Lombard V."/>
            <person name="Magnuson J."/>
            <person name="Maillard F."/>
            <person name="Morin E."/>
            <person name="Murat C."/>
            <person name="Nolan M."/>
            <person name="Ohm R."/>
            <person name="Pangilinan J."/>
            <person name="Pereira M."/>
            <person name="Perotto S."/>
            <person name="Peter M."/>
            <person name="Riley R."/>
            <person name="Sitrit Y."/>
            <person name="Stielow B."/>
            <person name="Szollosi G."/>
            <person name="Zifcakova L."/>
            <person name="Stursova M."/>
            <person name="Spatafora J.W."/>
            <person name="Tedersoo L."/>
            <person name="Vaario L.-M."/>
            <person name="Yamada A."/>
            <person name="Yan M."/>
            <person name="Wang P."/>
            <person name="Xu J."/>
            <person name="Bruns T."/>
            <person name="Baldrian P."/>
            <person name="Vilgalys R."/>
            <person name="Henrissat B."/>
            <person name="Grigoriev I.V."/>
            <person name="Hibbett D."/>
            <person name="Nagy L.G."/>
            <person name="Martin F.M."/>
        </authorList>
    </citation>
    <scope>NUCLEOTIDE SEQUENCE</scope>
    <source>
        <strain evidence="1">P2</strain>
    </source>
</reference>
<gene>
    <name evidence="1" type="ORF">BDM02DRAFT_2261330</name>
</gene>
<proteinExistence type="predicted"/>
<name>A0ACB6ZFY0_THEGA</name>
<organism evidence="1 2">
    <name type="scientific">Thelephora ganbajun</name>
    <name type="common">Ganba fungus</name>
    <dbReference type="NCBI Taxonomy" id="370292"/>
    <lineage>
        <taxon>Eukaryota</taxon>
        <taxon>Fungi</taxon>
        <taxon>Dikarya</taxon>
        <taxon>Basidiomycota</taxon>
        <taxon>Agaricomycotina</taxon>
        <taxon>Agaricomycetes</taxon>
        <taxon>Thelephorales</taxon>
        <taxon>Thelephoraceae</taxon>
        <taxon>Thelephora</taxon>
    </lineage>
</organism>
<dbReference type="Proteomes" id="UP000886501">
    <property type="component" value="Unassembled WGS sequence"/>
</dbReference>
<keyword evidence="2" id="KW-1185">Reference proteome</keyword>
<accession>A0ACB6ZFY0</accession>